<dbReference type="Proteomes" id="UP000016936">
    <property type="component" value="Unassembled WGS sequence"/>
</dbReference>
<dbReference type="STRING" id="701091.M2U637"/>
<evidence type="ECO:0000313" key="3">
    <source>
        <dbReference type="EMBL" id="EMD89201.1"/>
    </source>
</evidence>
<dbReference type="PANTHER" id="PTHR20858">
    <property type="entry name" value="PHOSPHOMETHYLPYRIMIDINE KINASE"/>
    <property type="match status" value="1"/>
</dbReference>
<dbReference type="InterPro" id="IPR016084">
    <property type="entry name" value="Haem_Oase-like_multi-hlx"/>
</dbReference>
<name>M2U637_COCH5</name>
<proteinExistence type="predicted"/>
<dbReference type="InterPro" id="IPR004305">
    <property type="entry name" value="Thiaminase-2/PQQC"/>
</dbReference>
<dbReference type="Gene3D" id="3.40.1190.20">
    <property type="match status" value="1"/>
</dbReference>
<evidence type="ECO:0008006" key="5">
    <source>
        <dbReference type="Google" id="ProtNLM"/>
    </source>
</evidence>
<dbReference type="InterPro" id="IPR004399">
    <property type="entry name" value="HMP/HMP-P_kinase_dom"/>
</dbReference>
<dbReference type="OMA" id="FWEMFPY"/>
<dbReference type="NCBIfam" id="TIGR00097">
    <property type="entry name" value="HMP-P_kinase"/>
    <property type="match status" value="1"/>
</dbReference>
<dbReference type="InterPro" id="IPR013749">
    <property type="entry name" value="PM/HMP-P_kinase-1"/>
</dbReference>
<dbReference type="GO" id="GO:0008972">
    <property type="term" value="F:phosphomethylpyrimidine kinase activity"/>
    <property type="evidence" value="ECO:0007669"/>
    <property type="project" value="InterPro"/>
</dbReference>
<dbReference type="SUPFAM" id="SSF48613">
    <property type="entry name" value="Heme oxygenase-like"/>
    <property type="match status" value="1"/>
</dbReference>
<dbReference type="GO" id="GO:0009228">
    <property type="term" value="P:thiamine biosynthetic process"/>
    <property type="evidence" value="ECO:0007669"/>
    <property type="project" value="InterPro"/>
</dbReference>
<dbReference type="Pfam" id="PF08543">
    <property type="entry name" value="Phos_pyr_kin"/>
    <property type="match status" value="1"/>
</dbReference>
<dbReference type="Gene3D" id="1.20.910.10">
    <property type="entry name" value="Heme oxygenase-like"/>
    <property type="match status" value="1"/>
</dbReference>
<sequence>MLPKRILVIAGSDSSGGAGLEADQKVIAAHGCYAMTATTALTAQNTLGVKDIHHTPPDFVKKQIDAVCDDIGVDVVKTGMLASAETIKIVADALKRHSISTSVVDPVTVSTSGSQLLPEAAVTTLIEHLFPYTTLLTPNLPEAKLLLKAAGVEVPDPQNVDDVVAMARHIHKRGPKWVLLKGGHLPLTRGHFVSKEVADREVVLNVLVGDSGVILIESDYLESKNTHGTGCSLASAISCNLALGMPMIKAVKEANRYVEAGIKTATDIGRGSGPINHFHSVYTLPFTPGNFISYLLDRDEVQIPWKEYTEHEFVQMMGDGTLPLEKFMYYLVQDYQFLVQFARATALAAYKSSNLNDIGRSVQQVVTLQEEIQLHIDFCKEYGLSEADIISKEEDQATTAYTRYVLDIGMSQDFLALQIALLPCLLGYGIIAKRLYEDPNTIRTGSRYWKWIEQYVADEYRGAMARGSELVEKHAAGLSPSRVEELAKVFVHATKMERGFWDMGLRAGKKD</sequence>
<dbReference type="AlphaFoldDB" id="M2U637"/>
<dbReference type="SUPFAM" id="SSF53613">
    <property type="entry name" value="Ribokinase-like"/>
    <property type="match status" value="1"/>
</dbReference>
<dbReference type="NCBIfam" id="TIGR04306">
    <property type="entry name" value="salvage_TenA"/>
    <property type="match status" value="1"/>
</dbReference>
<dbReference type="Pfam" id="PF03070">
    <property type="entry name" value="TENA_THI-4"/>
    <property type="match status" value="1"/>
</dbReference>
<dbReference type="FunFam" id="3.40.1190.20:FF:000034">
    <property type="entry name" value="Putative hydroxymethylpyrimidine/ phosphomethylpyrimidine kinase 2"/>
    <property type="match status" value="1"/>
</dbReference>
<feature type="domain" description="Pyridoxamine kinase/Phosphomethylpyrimidine kinase" evidence="2">
    <location>
        <begin position="13"/>
        <end position="276"/>
    </location>
</feature>
<dbReference type="CDD" id="cd01169">
    <property type="entry name" value="HMPP_kinase"/>
    <property type="match status" value="1"/>
</dbReference>
<protein>
    <recommendedName>
        <fullName evidence="5">Pyridoxamine kinase/Phosphomethylpyrimidine kinase domain-containing protein</fullName>
    </recommendedName>
</protein>
<gene>
    <name evidence="3" type="ORF">COCHEDRAFT_1107808</name>
</gene>
<reference evidence="4" key="2">
    <citation type="journal article" date="2013" name="PLoS Genet.">
        <title>Comparative genome structure, secondary metabolite, and effector coding capacity across Cochliobolus pathogens.</title>
        <authorList>
            <person name="Condon B.J."/>
            <person name="Leng Y."/>
            <person name="Wu D."/>
            <person name="Bushley K.E."/>
            <person name="Ohm R.A."/>
            <person name="Otillar R."/>
            <person name="Martin J."/>
            <person name="Schackwitz W."/>
            <person name="Grimwood J."/>
            <person name="MohdZainudin N."/>
            <person name="Xue C."/>
            <person name="Wang R."/>
            <person name="Manning V.A."/>
            <person name="Dhillon B."/>
            <person name="Tu Z.J."/>
            <person name="Steffenson B.J."/>
            <person name="Salamov A."/>
            <person name="Sun H."/>
            <person name="Lowry S."/>
            <person name="LaButti K."/>
            <person name="Han J."/>
            <person name="Copeland A."/>
            <person name="Lindquist E."/>
            <person name="Barry K."/>
            <person name="Schmutz J."/>
            <person name="Baker S.E."/>
            <person name="Ciuffetti L.M."/>
            <person name="Grigoriev I.V."/>
            <person name="Zhong S."/>
            <person name="Turgeon B.G."/>
        </authorList>
    </citation>
    <scope>NUCLEOTIDE SEQUENCE [LARGE SCALE GENOMIC DNA]</scope>
    <source>
        <strain evidence="4">C5 / ATCC 48332 / race O</strain>
    </source>
</reference>
<dbReference type="HOGENOM" id="CLU_020520_2_1_1"/>
<dbReference type="CDD" id="cd19367">
    <property type="entry name" value="TenA_C_ScTHI20-like"/>
    <property type="match status" value="1"/>
</dbReference>
<organism evidence="3 4">
    <name type="scientific">Cochliobolus heterostrophus (strain C5 / ATCC 48332 / race O)</name>
    <name type="common">Southern corn leaf blight fungus</name>
    <name type="synonym">Bipolaris maydis</name>
    <dbReference type="NCBI Taxonomy" id="701091"/>
    <lineage>
        <taxon>Eukaryota</taxon>
        <taxon>Fungi</taxon>
        <taxon>Dikarya</taxon>
        <taxon>Ascomycota</taxon>
        <taxon>Pezizomycotina</taxon>
        <taxon>Dothideomycetes</taxon>
        <taxon>Pleosporomycetidae</taxon>
        <taxon>Pleosporales</taxon>
        <taxon>Pleosporineae</taxon>
        <taxon>Pleosporaceae</taxon>
        <taxon>Bipolaris</taxon>
    </lineage>
</organism>
<evidence type="ECO:0000259" key="2">
    <source>
        <dbReference type="Pfam" id="PF08543"/>
    </source>
</evidence>
<dbReference type="InterPro" id="IPR029056">
    <property type="entry name" value="Ribokinase-like"/>
</dbReference>
<reference evidence="3 4" key="1">
    <citation type="journal article" date="2012" name="PLoS Pathog.">
        <title>Diverse lifestyles and strategies of plant pathogenesis encoded in the genomes of eighteen Dothideomycetes fungi.</title>
        <authorList>
            <person name="Ohm R.A."/>
            <person name="Feau N."/>
            <person name="Henrissat B."/>
            <person name="Schoch C.L."/>
            <person name="Horwitz B.A."/>
            <person name="Barry K.W."/>
            <person name="Condon B.J."/>
            <person name="Copeland A.C."/>
            <person name="Dhillon B."/>
            <person name="Glaser F."/>
            <person name="Hesse C.N."/>
            <person name="Kosti I."/>
            <person name="LaButti K."/>
            <person name="Lindquist E.A."/>
            <person name="Lucas S."/>
            <person name="Salamov A.A."/>
            <person name="Bradshaw R.E."/>
            <person name="Ciuffetti L."/>
            <person name="Hamelin R.C."/>
            <person name="Kema G.H.J."/>
            <person name="Lawrence C."/>
            <person name="Scott J.A."/>
            <person name="Spatafora J.W."/>
            <person name="Turgeon B.G."/>
            <person name="de Wit P.J.G.M."/>
            <person name="Zhong S."/>
            <person name="Goodwin S.B."/>
            <person name="Grigoriev I.V."/>
        </authorList>
    </citation>
    <scope>NUCLEOTIDE SEQUENCE [LARGE SCALE GENOMIC DNA]</scope>
    <source>
        <strain evidence="4">C5 / ATCC 48332 / race O</strain>
    </source>
</reference>
<dbReference type="PANTHER" id="PTHR20858:SF17">
    <property type="entry name" value="HYDROXYMETHYLPYRIMIDINE_PHOSPHOMETHYLPYRIMIDINE KINASE THI20-RELATED"/>
    <property type="match status" value="1"/>
</dbReference>
<dbReference type="GO" id="GO:0005829">
    <property type="term" value="C:cytosol"/>
    <property type="evidence" value="ECO:0007669"/>
    <property type="project" value="TreeGrafter"/>
</dbReference>
<dbReference type="GO" id="GO:0050334">
    <property type="term" value="F:thiaminase activity"/>
    <property type="evidence" value="ECO:0007669"/>
    <property type="project" value="InterPro"/>
</dbReference>
<accession>M2U637</accession>
<dbReference type="InterPro" id="IPR027574">
    <property type="entry name" value="Thiaminase_II"/>
</dbReference>
<evidence type="ECO:0000313" key="4">
    <source>
        <dbReference type="Proteomes" id="UP000016936"/>
    </source>
</evidence>
<evidence type="ECO:0000259" key="1">
    <source>
        <dbReference type="Pfam" id="PF03070"/>
    </source>
</evidence>
<dbReference type="GO" id="GO:0008902">
    <property type="term" value="F:hydroxymethylpyrimidine kinase activity"/>
    <property type="evidence" value="ECO:0007669"/>
    <property type="project" value="TreeGrafter"/>
</dbReference>
<dbReference type="EMBL" id="KB445579">
    <property type="protein sequence ID" value="EMD89201.1"/>
    <property type="molecule type" value="Genomic_DNA"/>
</dbReference>
<dbReference type="FunFam" id="1.20.910.10:FF:000003">
    <property type="entry name" value="Hydroxymethylpyrimidine/phosphomethylpyrimidine kinase THI20"/>
    <property type="match status" value="1"/>
</dbReference>
<keyword evidence="4" id="KW-1185">Reference proteome</keyword>
<feature type="domain" description="Thiaminase-2/PQQC" evidence="1">
    <location>
        <begin position="300"/>
        <end position="506"/>
    </location>
</feature>
<dbReference type="eggNOG" id="KOG2598">
    <property type="taxonomic scope" value="Eukaryota"/>
</dbReference>
<dbReference type="OrthoDB" id="10028886at2759"/>